<organism evidence="2">
    <name type="scientific">Acrochaetium secundatum</name>
    <dbReference type="NCBI Taxonomy" id="209631"/>
    <lineage>
        <taxon>Eukaryota</taxon>
        <taxon>Rhodophyta</taxon>
        <taxon>Florideophyceae</taxon>
        <taxon>Nemaliophycidae</taxon>
        <taxon>Acrochaetiales</taxon>
        <taxon>Acrochaetiaceae</taxon>
        <taxon>Acrochaetium</taxon>
    </lineage>
</organism>
<feature type="domain" description="Group II intron maturase-specific" evidence="1">
    <location>
        <begin position="347"/>
        <end position="420"/>
    </location>
</feature>
<gene>
    <name evidence="2" type="primary">orf7</name>
</gene>
<dbReference type="GeneID" id="40138551"/>
<evidence type="ECO:0000313" key="2">
    <source>
        <dbReference type="EMBL" id="QBX88434.1"/>
    </source>
</evidence>
<dbReference type="Pfam" id="PF08388">
    <property type="entry name" value="GIIM"/>
    <property type="match status" value="1"/>
</dbReference>
<sequence>MRKEIHLDFNTLLWSSNSWSSMYLYIANFKSRIYKATRQKLYKKKYFLQKRLLASPTAKIFASLIIINADIEYHLDIDWYSYHNLYSEKKTALSLELYLLSQKKEEKHIQHLNTRRVFLVILVLFVLEPEFTAKQDKAINIVHISTPKFAIKTVKSVIQNHEQKLYLQNINFVPYLTTLNLNSLMTKLSLSSLLSCILKSNLNYILNIDLIKSSDFQKLLKYNNLSNHLSNIVFKFLTYILVSEVSYIVSSYNLYTKLKVDSYDFSISVINYGYEILVYHSHKIYLKLWQQVFFQIAKLDKYNQESNNFKKIYLNNSVNFLGYYFIVQKNILVGVEPSKDSQILLFRKINLLFLKLKSNSAISLINSLNHLLKEWGSYFIETKAKKVFVLVDYLIYLKIRSWMLRNHPNWGRLKIMSKYFFVGTKYSNLNLEQTHRLFYTKQIVNGKKINHMLIRLKDLNL</sequence>
<keyword evidence="2" id="KW-0934">Plastid</keyword>
<reference evidence="2" key="1">
    <citation type="journal article" date="2019" name="Phycologia">
        <title>Chloroplast and mitochondrial genomes of Balbiania investiens (Balbianiales, Nemaliophycidae).</title>
        <authorList>
            <person name="Evans J.R."/>
            <person name="StAmour N."/>
            <person name="Verbruggen H."/>
            <person name="Salomaki E.D."/>
            <person name="Vis M.L."/>
        </authorList>
    </citation>
    <scope>NUCLEOTIDE SEQUENCE</scope>
</reference>
<name>A0A4D6BK77_9FLOR</name>
<protein>
    <recommendedName>
        <fullName evidence="1">Group II intron maturase-specific domain-containing protein</fullName>
    </recommendedName>
</protein>
<dbReference type="AlphaFoldDB" id="A0A4D6BK77"/>
<evidence type="ECO:0000259" key="1">
    <source>
        <dbReference type="Pfam" id="PF08388"/>
    </source>
</evidence>
<dbReference type="EMBL" id="MH026107">
    <property type="protein sequence ID" value="QBX88434.1"/>
    <property type="molecule type" value="Genomic_DNA"/>
</dbReference>
<dbReference type="InterPro" id="IPR013597">
    <property type="entry name" value="Mat_intron_G2"/>
</dbReference>
<accession>A0A4D6BK77</accession>
<geneLocation type="plastid" evidence="2"/>
<proteinExistence type="predicted"/>
<dbReference type="RefSeq" id="YP_009628651.1">
    <property type="nucleotide sequence ID" value="NC_042170.1"/>
</dbReference>